<feature type="domain" description="Sodium/calcium exchanger membrane region" evidence="9">
    <location>
        <begin position="394"/>
        <end position="544"/>
    </location>
</feature>
<keyword evidence="4" id="KW-0406">Ion transport</keyword>
<evidence type="ECO:0000313" key="11">
    <source>
        <dbReference type="Proteomes" id="UP000288216"/>
    </source>
</evidence>
<dbReference type="STRING" id="75743.A0A401PNV8"/>
<dbReference type="OMA" id="IWIMNIA"/>
<keyword evidence="4" id="KW-0106">Calcium</keyword>
<feature type="transmembrane region" description="Helical" evidence="8">
    <location>
        <begin position="458"/>
        <end position="480"/>
    </location>
</feature>
<protein>
    <recommendedName>
        <fullName evidence="9">Sodium/calcium exchanger membrane region domain-containing protein</fullName>
    </recommendedName>
</protein>
<dbReference type="InterPro" id="IPR051359">
    <property type="entry name" value="CaCA_antiporter"/>
</dbReference>
<keyword evidence="6 8" id="KW-1133">Transmembrane helix</keyword>
<dbReference type="Proteomes" id="UP000288216">
    <property type="component" value="Unassembled WGS sequence"/>
</dbReference>
<dbReference type="AlphaFoldDB" id="A0A401PNV8"/>
<evidence type="ECO:0000256" key="5">
    <source>
        <dbReference type="ARBA" id="ARBA00022692"/>
    </source>
</evidence>
<evidence type="ECO:0000256" key="6">
    <source>
        <dbReference type="ARBA" id="ARBA00022989"/>
    </source>
</evidence>
<keyword evidence="3" id="KW-0050">Antiport</keyword>
<feature type="transmembrane region" description="Helical" evidence="8">
    <location>
        <begin position="200"/>
        <end position="221"/>
    </location>
</feature>
<keyword evidence="2" id="KW-0813">Transport</keyword>
<keyword evidence="5 8" id="KW-0812">Transmembrane</keyword>
<dbReference type="InterPro" id="IPR044880">
    <property type="entry name" value="NCX_ion-bd_dom_sf"/>
</dbReference>
<evidence type="ECO:0000259" key="9">
    <source>
        <dbReference type="Pfam" id="PF01699"/>
    </source>
</evidence>
<feature type="transmembrane region" description="Helical" evidence="8">
    <location>
        <begin position="176"/>
        <end position="194"/>
    </location>
</feature>
<name>A0A401PNV8_SCYTO</name>
<sequence>LGSWRIVQDAIVHSVVTSHPGAPVTMAANAAGSCCSLLLWTITCVVAEPQPTTESYHIAAGKNEPCSAVLNGSSLNLLEEGSAVECHSVLQLNGSQWCSFVKTTEDCKLDSGFIDYLQGAVCAFPHNVLPLAMVLTANLAIGALFGAGIFVTTVVAGGVALARPFIVASRPFLRDVIFYMAAVFWTFLVLYFGRIDLGQALGYLALYVVYVLTVIISSMIYKSGKNQTPASVCTSEPEICDAEDSNPSCIRTTAHDDVSEYQPLIGTETSKSTQSILLDSLNPIDIQKWRRNRLACKIFKCLTLPIEFLLLICIPVVDSNQEDSNWKRPLNCLHIITGSLACILTLKSGYYGLLRINGQFPVWALVLLISLIIAVLVFFTTKNEEPPKYHCVFSLIGFLFSTILINAVATEIVNLLRTFGIIFNLSNTVLGLTLLAWGNSIGDLFSDITLARQGYPRMAIAACFGGIIFNMLFGIGLSSLIQMTYYNNVLQINRDGLLDWILVGSLGLSLVMSFIFIPIQQFKLRPLYGIILVSYYVIFVIIALLTEAGVIHV</sequence>
<comment type="subcellular location">
    <subcellularLocation>
        <location evidence="1">Membrane</location>
        <topology evidence="1">Multi-pass membrane protein</topology>
    </subcellularLocation>
</comment>
<feature type="transmembrane region" description="Helical" evidence="8">
    <location>
        <begin position="139"/>
        <end position="164"/>
    </location>
</feature>
<feature type="domain" description="Sodium/calcium exchanger membrane region" evidence="9">
    <location>
        <begin position="137"/>
        <end position="215"/>
    </location>
</feature>
<accession>A0A401PNV8</accession>
<feature type="transmembrane region" description="Helical" evidence="8">
    <location>
        <begin position="415"/>
        <end position="437"/>
    </location>
</feature>
<dbReference type="GO" id="GO:0006874">
    <property type="term" value="P:intracellular calcium ion homeostasis"/>
    <property type="evidence" value="ECO:0007669"/>
    <property type="project" value="TreeGrafter"/>
</dbReference>
<evidence type="ECO:0000256" key="2">
    <source>
        <dbReference type="ARBA" id="ARBA00022448"/>
    </source>
</evidence>
<dbReference type="OrthoDB" id="407410at2759"/>
<reference evidence="10 11" key="1">
    <citation type="journal article" date="2018" name="Nat. Ecol. Evol.">
        <title>Shark genomes provide insights into elasmobranch evolution and the origin of vertebrates.</title>
        <authorList>
            <person name="Hara Y"/>
            <person name="Yamaguchi K"/>
            <person name="Onimaru K"/>
            <person name="Kadota M"/>
            <person name="Koyanagi M"/>
            <person name="Keeley SD"/>
            <person name="Tatsumi K"/>
            <person name="Tanaka K"/>
            <person name="Motone F"/>
            <person name="Kageyama Y"/>
            <person name="Nozu R"/>
            <person name="Adachi N"/>
            <person name="Nishimura O"/>
            <person name="Nakagawa R"/>
            <person name="Tanegashima C"/>
            <person name="Kiyatake I"/>
            <person name="Matsumoto R"/>
            <person name="Murakumo K"/>
            <person name="Nishida K"/>
            <person name="Terakita A"/>
            <person name="Kuratani S"/>
            <person name="Sato K"/>
            <person name="Hyodo S Kuraku.S."/>
        </authorList>
    </citation>
    <scope>NUCLEOTIDE SEQUENCE [LARGE SCALE GENOMIC DNA]</scope>
</reference>
<evidence type="ECO:0000256" key="8">
    <source>
        <dbReference type="SAM" id="Phobius"/>
    </source>
</evidence>
<dbReference type="EMBL" id="BFAA01017369">
    <property type="protein sequence ID" value="GCB74814.1"/>
    <property type="molecule type" value="Genomic_DNA"/>
</dbReference>
<evidence type="ECO:0000256" key="3">
    <source>
        <dbReference type="ARBA" id="ARBA00022449"/>
    </source>
</evidence>
<dbReference type="Pfam" id="PF01699">
    <property type="entry name" value="Na_Ca_ex"/>
    <property type="match status" value="2"/>
</dbReference>
<gene>
    <name evidence="10" type="ORF">scyTo_0020794</name>
</gene>
<feature type="transmembrane region" description="Helical" evidence="8">
    <location>
        <begin position="298"/>
        <end position="317"/>
    </location>
</feature>
<proteinExistence type="predicted"/>
<dbReference type="PANTHER" id="PTHR12266">
    <property type="entry name" value="NA+/CA2+ K+ INDEPENDENT EXCHANGER"/>
    <property type="match status" value="1"/>
</dbReference>
<dbReference type="GO" id="GO:0005432">
    <property type="term" value="F:calcium:sodium antiporter activity"/>
    <property type="evidence" value="ECO:0007669"/>
    <property type="project" value="TreeGrafter"/>
</dbReference>
<dbReference type="GO" id="GO:0016020">
    <property type="term" value="C:membrane"/>
    <property type="evidence" value="ECO:0007669"/>
    <property type="project" value="UniProtKB-SubCell"/>
</dbReference>
<dbReference type="InterPro" id="IPR004837">
    <property type="entry name" value="NaCa_Exmemb"/>
</dbReference>
<organism evidence="10 11">
    <name type="scientific">Scyliorhinus torazame</name>
    <name type="common">Cloudy catshark</name>
    <name type="synonym">Catulus torazame</name>
    <dbReference type="NCBI Taxonomy" id="75743"/>
    <lineage>
        <taxon>Eukaryota</taxon>
        <taxon>Metazoa</taxon>
        <taxon>Chordata</taxon>
        <taxon>Craniata</taxon>
        <taxon>Vertebrata</taxon>
        <taxon>Chondrichthyes</taxon>
        <taxon>Elasmobranchii</taxon>
        <taxon>Galeomorphii</taxon>
        <taxon>Galeoidea</taxon>
        <taxon>Carcharhiniformes</taxon>
        <taxon>Scyliorhinidae</taxon>
        <taxon>Scyliorhinus</taxon>
    </lineage>
</organism>
<feature type="transmembrane region" description="Helical" evidence="8">
    <location>
        <begin position="526"/>
        <end position="545"/>
    </location>
</feature>
<evidence type="ECO:0000256" key="1">
    <source>
        <dbReference type="ARBA" id="ARBA00004141"/>
    </source>
</evidence>
<keyword evidence="7 8" id="KW-0472">Membrane</keyword>
<dbReference type="PANTHER" id="PTHR12266:SF0">
    <property type="entry name" value="MITOCHONDRIAL SODIUM_CALCIUM EXCHANGER PROTEIN"/>
    <property type="match status" value="1"/>
</dbReference>
<evidence type="ECO:0000256" key="7">
    <source>
        <dbReference type="ARBA" id="ARBA00023136"/>
    </source>
</evidence>
<comment type="caution">
    <text evidence="10">The sequence shown here is derived from an EMBL/GenBank/DDBJ whole genome shotgun (WGS) entry which is preliminary data.</text>
</comment>
<keyword evidence="4" id="KW-0109">Calcium transport</keyword>
<dbReference type="Gene3D" id="1.20.1420.30">
    <property type="entry name" value="NCX, central ion-binding region"/>
    <property type="match status" value="2"/>
</dbReference>
<evidence type="ECO:0000313" key="10">
    <source>
        <dbReference type="EMBL" id="GCB74814.1"/>
    </source>
</evidence>
<feature type="transmembrane region" description="Helical" evidence="8">
    <location>
        <begin position="360"/>
        <end position="379"/>
    </location>
</feature>
<dbReference type="GO" id="GO:0099093">
    <property type="term" value="P:calcium export from the mitochondrion"/>
    <property type="evidence" value="ECO:0007669"/>
    <property type="project" value="TreeGrafter"/>
</dbReference>
<feature type="non-terminal residue" evidence="10">
    <location>
        <position position="1"/>
    </location>
</feature>
<feature type="transmembrane region" description="Helical" evidence="8">
    <location>
        <begin position="391"/>
        <end position="409"/>
    </location>
</feature>
<feature type="transmembrane region" description="Helical" evidence="8">
    <location>
        <begin position="500"/>
        <end position="519"/>
    </location>
</feature>
<evidence type="ECO:0000256" key="4">
    <source>
        <dbReference type="ARBA" id="ARBA00022568"/>
    </source>
</evidence>
<keyword evidence="11" id="KW-1185">Reference proteome</keyword>